<keyword evidence="1" id="KW-1133">Transmembrane helix</keyword>
<evidence type="ECO:0000313" key="3">
    <source>
        <dbReference type="Proteomes" id="UP000471435"/>
    </source>
</evidence>
<dbReference type="Pfam" id="PF22765">
    <property type="entry name" value="DUF7010"/>
    <property type="match status" value="1"/>
</dbReference>
<keyword evidence="1" id="KW-0812">Transmembrane</keyword>
<evidence type="ECO:0000313" key="2">
    <source>
        <dbReference type="EMBL" id="MXP46433.1"/>
    </source>
</evidence>
<keyword evidence="3" id="KW-1185">Reference proteome</keyword>
<gene>
    <name evidence="2" type="ORF">GRI43_03365</name>
</gene>
<proteinExistence type="predicted"/>
<reference evidence="2 3" key="1">
    <citation type="submission" date="2019-12" db="EMBL/GenBank/DDBJ databases">
        <title>Genomic-based taxomic classification of the family Erythrobacteraceae.</title>
        <authorList>
            <person name="Xu L."/>
        </authorList>
    </citation>
    <scope>NUCLEOTIDE SEQUENCE [LARGE SCALE GENOMIC DNA]</scope>
    <source>
        <strain evidence="2 3">SW-109</strain>
    </source>
</reference>
<dbReference type="Proteomes" id="UP000471435">
    <property type="component" value="Unassembled WGS sequence"/>
</dbReference>
<dbReference type="RefSeq" id="WP_160729665.1">
    <property type="nucleotide sequence ID" value="NZ_WTYP01000001.1"/>
</dbReference>
<comment type="caution">
    <text evidence="2">The sequence shown here is derived from an EMBL/GenBank/DDBJ whole genome shotgun (WGS) entry which is preliminary data.</text>
</comment>
<keyword evidence="1" id="KW-0472">Membrane</keyword>
<feature type="transmembrane region" description="Helical" evidence="1">
    <location>
        <begin position="105"/>
        <end position="122"/>
    </location>
</feature>
<dbReference type="EMBL" id="WTYP01000001">
    <property type="protein sequence ID" value="MXP46433.1"/>
    <property type="molecule type" value="Genomic_DNA"/>
</dbReference>
<dbReference type="AlphaFoldDB" id="A0A6I4UXY1"/>
<sequence>MQISEAQSDLSRAYTGGGPGVIISGLIWTAAWLAETRAGIATGFGVLFFGGMLIYPAALLVNRVFLKRGKEMAGNPGGPLVMESTIAMIAGLFAAWLFLNYDLGLVMPLSAIMVGTHYFAFRTAYGDKLFWLLAALVTVAGFAGIYSFVPLPDGVTLTVAIIEVLFGVFLTWRNLR</sequence>
<protein>
    <submittedName>
        <fullName evidence="2">Uncharacterized protein</fullName>
    </submittedName>
</protein>
<organism evidence="2 3">
    <name type="scientific">Pontixanthobacter luteolus</name>
    <dbReference type="NCBI Taxonomy" id="295089"/>
    <lineage>
        <taxon>Bacteria</taxon>
        <taxon>Pseudomonadati</taxon>
        <taxon>Pseudomonadota</taxon>
        <taxon>Alphaproteobacteria</taxon>
        <taxon>Sphingomonadales</taxon>
        <taxon>Erythrobacteraceae</taxon>
        <taxon>Pontixanthobacter</taxon>
    </lineage>
</organism>
<evidence type="ECO:0000256" key="1">
    <source>
        <dbReference type="SAM" id="Phobius"/>
    </source>
</evidence>
<name>A0A6I4UXY1_9SPHN</name>
<accession>A0A6I4UXY1</accession>
<dbReference type="OrthoDB" id="5114860at2"/>
<dbReference type="InterPro" id="IPR053824">
    <property type="entry name" value="DUF7010"/>
</dbReference>
<feature type="transmembrane region" description="Helical" evidence="1">
    <location>
        <begin position="129"/>
        <end position="149"/>
    </location>
</feature>
<feature type="transmembrane region" description="Helical" evidence="1">
    <location>
        <begin position="12"/>
        <end position="34"/>
    </location>
</feature>
<feature type="transmembrane region" description="Helical" evidence="1">
    <location>
        <begin position="155"/>
        <end position="172"/>
    </location>
</feature>
<feature type="transmembrane region" description="Helical" evidence="1">
    <location>
        <begin position="80"/>
        <end position="99"/>
    </location>
</feature>
<feature type="transmembrane region" description="Helical" evidence="1">
    <location>
        <begin position="40"/>
        <end position="60"/>
    </location>
</feature>